<reference evidence="6" key="1">
    <citation type="journal article" date="2010" name="Genome Biol.">
        <title>Genome sequence of the necrotrophic plant pathogen Pythium ultimum reveals original pathogenicity mechanisms and effector repertoire.</title>
        <authorList>
            <person name="Levesque C.A."/>
            <person name="Brouwer H."/>
            <person name="Cano L."/>
            <person name="Hamilton J.P."/>
            <person name="Holt C."/>
            <person name="Huitema E."/>
            <person name="Raffaele S."/>
            <person name="Robideau G.P."/>
            <person name="Thines M."/>
            <person name="Win J."/>
            <person name="Zerillo M.M."/>
            <person name="Beakes G.W."/>
            <person name="Boore J.L."/>
            <person name="Busam D."/>
            <person name="Dumas B."/>
            <person name="Ferriera S."/>
            <person name="Fuerstenberg S.I."/>
            <person name="Gachon C.M."/>
            <person name="Gaulin E."/>
            <person name="Govers F."/>
            <person name="Grenville-Briggs L."/>
            <person name="Horner N."/>
            <person name="Hostetler J."/>
            <person name="Jiang R.H."/>
            <person name="Johnson J."/>
            <person name="Krajaejun T."/>
            <person name="Lin H."/>
            <person name="Meijer H.J."/>
            <person name="Moore B."/>
            <person name="Morris P."/>
            <person name="Phuntmart V."/>
            <person name="Puiu D."/>
            <person name="Shetty J."/>
            <person name="Stajich J.E."/>
            <person name="Tripathy S."/>
            <person name="Wawra S."/>
            <person name="van West P."/>
            <person name="Whitty B.R."/>
            <person name="Coutinho P.M."/>
            <person name="Henrissat B."/>
            <person name="Martin F."/>
            <person name="Thomas P.D."/>
            <person name="Tyler B.M."/>
            <person name="De Vries R.P."/>
            <person name="Kamoun S."/>
            <person name="Yandell M."/>
            <person name="Tisserat N."/>
            <person name="Buell C.R."/>
        </authorList>
    </citation>
    <scope>NUCLEOTIDE SEQUENCE</scope>
    <source>
        <strain evidence="6">DAOM:BR144</strain>
    </source>
</reference>
<dbReference type="PROSITE" id="PS50157">
    <property type="entry name" value="ZINC_FINGER_C2H2_2"/>
    <property type="match status" value="1"/>
</dbReference>
<reference evidence="6" key="2">
    <citation type="submission" date="2010-04" db="EMBL/GenBank/DDBJ databases">
        <authorList>
            <person name="Buell R."/>
            <person name="Hamilton J."/>
            <person name="Hostetler J."/>
        </authorList>
    </citation>
    <scope>NUCLEOTIDE SEQUENCE [LARGE SCALE GENOMIC DNA]</scope>
    <source>
        <strain evidence="6">DAOM:BR144</strain>
    </source>
</reference>
<dbReference type="Proteomes" id="UP000019132">
    <property type="component" value="Unassembled WGS sequence"/>
</dbReference>
<dbReference type="EMBL" id="GL376562">
    <property type="status" value="NOT_ANNOTATED_CDS"/>
    <property type="molecule type" value="Genomic_DNA"/>
</dbReference>
<protein>
    <recommendedName>
        <fullName evidence="4">C2H2-type domain-containing protein</fullName>
    </recommendedName>
</protein>
<feature type="coiled-coil region" evidence="2">
    <location>
        <begin position="298"/>
        <end position="385"/>
    </location>
</feature>
<dbReference type="EnsemblProtists" id="PYU1_T011231">
    <property type="protein sequence ID" value="PYU1_T011231"/>
    <property type="gene ID" value="PYU1_G011206"/>
</dbReference>
<sequence>MKTSSSRRANNRVPAAPPRFCWRERTEKVNWRMLRALHLPDVIKRGDPSVLEPYVLHLTFARLPVSTASVAGADAMENVHRGANRYRYDEGDGTYDQRNAWFIVRIFQLATEYLLFMRSRDGTVLETMKKELELCERDCEEFVARTAKWKERARSGDKQVQKLHQVLQNVAKLLQIQGATPSSVATIETLLTELVSRQKKRNSHYRIANGDGEEDDLEGDDSEDEQKRIKEARQCFYCGKMFASAVYLKKHHLRRHPGENKELRLNEFPKYKPRQHANSTSAPIEDNGSREKTLRQMLLQVEHALQDHQESLRSLAKEETVKIQHFYEQLHAENQLAEEIKASRIQAEKKVEETQQQLGMILQEKEDAVAQLGDLKEQIQFLDLKRKMEIQSGIHSSVLPVSSVKPDISMTLEIKRLEQTLDLNRGKS</sequence>
<dbReference type="GO" id="GO:0008270">
    <property type="term" value="F:zinc ion binding"/>
    <property type="evidence" value="ECO:0007669"/>
    <property type="project" value="UniProtKB-KW"/>
</dbReference>
<dbReference type="AlphaFoldDB" id="K3X1Y2"/>
<evidence type="ECO:0000256" key="2">
    <source>
        <dbReference type="SAM" id="Coils"/>
    </source>
</evidence>
<dbReference type="OMA" id="CWRERTE"/>
<proteinExistence type="predicted"/>
<reference evidence="5" key="3">
    <citation type="submission" date="2015-02" db="UniProtKB">
        <authorList>
            <consortium name="EnsemblProtists"/>
        </authorList>
    </citation>
    <scope>IDENTIFICATION</scope>
    <source>
        <strain evidence="5">DAOM BR144</strain>
    </source>
</reference>
<evidence type="ECO:0000313" key="6">
    <source>
        <dbReference type="Proteomes" id="UP000019132"/>
    </source>
</evidence>
<name>K3X1Y2_GLOUD</name>
<evidence type="ECO:0000256" key="3">
    <source>
        <dbReference type="SAM" id="MobiDB-lite"/>
    </source>
</evidence>
<feature type="region of interest" description="Disordered" evidence="3">
    <location>
        <begin position="205"/>
        <end position="225"/>
    </location>
</feature>
<dbReference type="VEuPathDB" id="FungiDB:PYU1_G011206"/>
<evidence type="ECO:0000313" key="5">
    <source>
        <dbReference type="EnsemblProtists" id="PYU1_T011231"/>
    </source>
</evidence>
<evidence type="ECO:0000259" key="4">
    <source>
        <dbReference type="PROSITE" id="PS50157"/>
    </source>
</evidence>
<keyword evidence="1" id="KW-0863">Zinc-finger</keyword>
<keyword evidence="1" id="KW-0479">Metal-binding</keyword>
<keyword evidence="6" id="KW-1185">Reference proteome</keyword>
<dbReference type="eggNOG" id="ENOG502S4P4">
    <property type="taxonomic scope" value="Eukaryota"/>
</dbReference>
<keyword evidence="2" id="KW-0175">Coiled coil</keyword>
<dbReference type="HOGENOM" id="CLU_718616_0_0_1"/>
<feature type="domain" description="C2H2-type" evidence="4">
    <location>
        <begin position="233"/>
        <end position="261"/>
    </location>
</feature>
<evidence type="ECO:0000256" key="1">
    <source>
        <dbReference type="PROSITE-ProRule" id="PRU00042"/>
    </source>
</evidence>
<dbReference type="InterPro" id="IPR013087">
    <property type="entry name" value="Znf_C2H2_type"/>
</dbReference>
<feature type="compositionally biased region" description="Acidic residues" evidence="3">
    <location>
        <begin position="211"/>
        <end position="224"/>
    </location>
</feature>
<accession>K3X1Y2</accession>
<keyword evidence="1" id="KW-0862">Zinc</keyword>
<organism evidence="5 6">
    <name type="scientific">Globisporangium ultimum (strain ATCC 200006 / CBS 805.95 / DAOM BR144)</name>
    <name type="common">Pythium ultimum</name>
    <dbReference type="NCBI Taxonomy" id="431595"/>
    <lineage>
        <taxon>Eukaryota</taxon>
        <taxon>Sar</taxon>
        <taxon>Stramenopiles</taxon>
        <taxon>Oomycota</taxon>
        <taxon>Peronosporomycetes</taxon>
        <taxon>Pythiales</taxon>
        <taxon>Pythiaceae</taxon>
        <taxon>Globisporangium</taxon>
    </lineage>
</organism>
<dbReference type="InParanoid" id="K3X1Y2"/>
<dbReference type="PROSITE" id="PS00028">
    <property type="entry name" value="ZINC_FINGER_C2H2_1"/>
    <property type="match status" value="1"/>
</dbReference>